<sequence>MSFLLAGCGASDDPQAAFEAGDYERAHELWLPRAEAGDAEAQNALGTMHYLGLGSGRDYRKAQRWFEQAARQGHPGAQRNLGMLYSDGRGVERDYIEAYSWFYAADKQGNASADAYIKSLASKLTPNQQMKARRMADRYILNPTADYLPELKPPELESGTKDMRATDNNANQDPG</sequence>
<dbReference type="Gene3D" id="1.25.40.10">
    <property type="entry name" value="Tetratricopeptide repeat domain"/>
    <property type="match status" value="1"/>
</dbReference>
<reference evidence="2" key="1">
    <citation type="submission" date="2022-08" db="EMBL/GenBank/DDBJ databases">
        <title>Genomic Encyclopedia of Type Strains, Phase III (KMG-III): the genomes of soil and plant-associated and newly described type strains.</title>
        <authorList>
            <person name="Whitman W."/>
        </authorList>
    </citation>
    <scope>NUCLEOTIDE SEQUENCE</scope>
    <source>
        <strain evidence="2">HMT 1</strain>
    </source>
</reference>
<dbReference type="InterPro" id="IPR011990">
    <property type="entry name" value="TPR-like_helical_dom_sf"/>
</dbReference>
<feature type="compositionally biased region" description="Polar residues" evidence="1">
    <location>
        <begin position="166"/>
        <end position="175"/>
    </location>
</feature>
<dbReference type="SUPFAM" id="SSF81901">
    <property type="entry name" value="HCP-like"/>
    <property type="match status" value="1"/>
</dbReference>
<dbReference type="SMART" id="SM00671">
    <property type="entry name" value="SEL1"/>
    <property type="match status" value="2"/>
</dbReference>
<dbReference type="RefSeq" id="WP_259055375.1">
    <property type="nucleotide sequence ID" value="NZ_JANUCT010000009.1"/>
</dbReference>
<feature type="region of interest" description="Disordered" evidence="1">
    <location>
        <begin position="150"/>
        <end position="175"/>
    </location>
</feature>
<gene>
    <name evidence="2" type="ORF">J2T55_001564</name>
</gene>
<evidence type="ECO:0000313" key="2">
    <source>
        <dbReference type="EMBL" id="MCS3903538.1"/>
    </source>
</evidence>
<organism evidence="2 3">
    <name type="scientific">Methylohalomonas lacus</name>
    <dbReference type="NCBI Taxonomy" id="398773"/>
    <lineage>
        <taxon>Bacteria</taxon>
        <taxon>Pseudomonadati</taxon>
        <taxon>Pseudomonadota</taxon>
        <taxon>Gammaproteobacteria</taxon>
        <taxon>Methylohalomonadales</taxon>
        <taxon>Methylohalomonadaceae</taxon>
        <taxon>Methylohalomonas</taxon>
    </lineage>
</organism>
<name>A0AAE3HN40_9GAMM</name>
<dbReference type="AlphaFoldDB" id="A0AAE3HN40"/>
<dbReference type="InterPro" id="IPR006597">
    <property type="entry name" value="Sel1-like"/>
</dbReference>
<dbReference type="InterPro" id="IPR050767">
    <property type="entry name" value="Sel1_AlgK"/>
</dbReference>
<dbReference type="Pfam" id="PF08238">
    <property type="entry name" value="Sel1"/>
    <property type="match status" value="2"/>
</dbReference>
<evidence type="ECO:0000313" key="3">
    <source>
        <dbReference type="Proteomes" id="UP001204445"/>
    </source>
</evidence>
<comment type="caution">
    <text evidence="2">The sequence shown here is derived from an EMBL/GenBank/DDBJ whole genome shotgun (WGS) entry which is preliminary data.</text>
</comment>
<feature type="compositionally biased region" description="Basic and acidic residues" evidence="1">
    <location>
        <begin position="152"/>
        <end position="165"/>
    </location>
</feature>
<keyword evidence="3" id="KW-1185">Reference proteome</keyword>
<dbReference type="Proteomes" id="UP001204445">
    <property type="component" value="Unassembled WGS sequence"/>
</dbReference>
<evidence type="ECO:0000256" key="1">
    <source>
        <dbReference type="SAM" id="MobiDB-lite"/>
    </source>
</evidence>
<dbReference type="PANTHER" id="PTHR11102:SF160">
    <property type="entry name" value="ERAD-ASSOCIATED E3 UBIQUITIN-PROTEIN LIGASE COMPONENT HRD3"/>
    <property type="match status" value="1"/>
</dbReference>
<dbReference type="PANTHER" id="PTHR11102">
    <property type="entry name" value="SEL-1-LIKE PROTEIN"/>
    <property type="match status" value="1"/>
</dbReference>
<proteinExistence type="predicted"/>
<accession>A0AAE3HN40</accession>
<dbReference type="EMBL" id="JANUCT010000009">
    <property type="protein sequence ID" value="MCS3903538.1"/>
    <property type="molecule type" value="Genomic_DNA"/>
</dbReference>
<protein>
    <submittedName>
        <fullName evidence="2">TPR repeat protein</fullName>
    </submittedName>
</protein>